<sequence>MTTPSGRSPKGTACINCRQKKIRCDGRRPVCSPCSSSLPSACRYSDGNASPDQRLREEIAILESRLEYLENPTTPSRGVSLSAATSPIANPGGRLHTPLHISLNMRQALFRSFFPYSIDFGFFLDGSRFSAAVTSASPQQQPFPSILSSCQLLGAYLSPVNELSALQTAFLSQAMYDVSSGLAREQTHLGRSLLHCIQAEVLLSQYFFINGRILEGQYRLSNAVSMTLGAGFHKIRSTAMHTFGTSGMSSLLPPVDPVEEGERINALWQVVIMNCCWSAATASVSNIAYEPSQSRIDAPWPLDSGSYSQTHYPDNFRGSSTIQNFLAGVPDNAVSLIAMHAKASILFERASLLRRQYHPNMSLTEATRFQQSFDSVNRLINAMATLLPSLTSSGHSRNNLRRWLIVHTLFRATSIVLHGIFAQQDQSSRGQVLAAAESIVGLLRSVNLSDFPFIDPIMGHLWMITANVFIEEMKSQSSRMPQRKSLREVIDLVEALMSTMNIFAPRSSYIETQLDNVRRSYNHISRAR</sequence>
<evidence type="ECO:0000259" key="6">
    <source>
        <dbReference type="PROSITE" id="PS50048"/>
    </source>
</evidence>
<keyword evidence="4" id="KW-0804">Transcription</keyword>
<dbReference type="GO" id="GO:0005634">
    <property type="term" value="C:nucleus"/>
    <property type="evidence" value="ECO:0007669"/>
    <property type="project" value="UniProtKB-SubCell"/>
</dbReference>
<keyword evidence="8" id="KW-1185">Reference proteome</keyword>
<reference evidence="7 8" key="1">
    <citation type="journal article" date="2020" name="ISME J.">
        <title>Uncovering the hidden diversity of litter-decomposition mechanisms in mushroom-forming fungi.</title>
        <authorList>
            <person name="Floudas D."/>
            <person name="Bentzer J."/>
            <person name="Ahren D."/>
            <person name="Johansson T."/>
            <person name="Persson P."/>
            <person name="Tunlid A."/>
        </authorList>
    </citation>
    <scope>NUCLEOTIDE SEQUENCE [LARGE SCALE GENOMIC DNA]</scope>
    <source>
        <strain evidence="7 8">CBS 406.79</strain>
    </source>
</reference>
<feature type="domain" description="Zn(2)-C6 fungal-type" evidence="6">
    <location>
        <begin position="13"/>
        <end position="44"/>
    </location>
</feature>
<dbReference type="InterPro" id="IPR036864">
    <property type="entry name" value="Zn2-C6_fun-type_DNA-bd_sf"/>
</dbReference>
<dbReference type="PANTHER" id="PTHR47338:SF29">
    <property type="entry name" value="ZN(2)-C6 FUNGAL-TYPE DOMAIN-CONTAINING PROTEIN"/>
    <property type="match status" value="1"/>
</dbReference>
<dbReference type="InterPro" id="IPR001138">
    <property type="entry name" value="Zn2Cys6_DnaBD"/>
</dbReference>
<dbReference type="AlphaFoldDB" id="A0A8H5HAC9"/>
<evidence type="ECO:0000256" key="5">
    <source>
        <dbReference type="ARBA" id="ARBA00023242"/>
    </source>
</evidence>
<dbReference type="EMBL" id="JAACJN010000069">
    <property type="protein sequence ID" value="KAF5379556.1"/>
    <property type="molecule type" value="Genomic_DNA"/>
</dbReference>
<dbReference type="PANTHER" id="PTHR47338">
    <property type="entry name" value="ZN(II)2CYS6 TRANSCRIPTION FACTOR (EUROFUNG)-RELATED"/>
    <property type="match status" value="1"/>
</dbReference>
<dbReference type="GO" id="GO:0000981">
    <property type="term" value="F:DNA-binding transcription factor activity, RNA polymerase II-specific"/>
    <property type="evidence" value="ECO:0007669"/>
    <property type="project" value="InterPro"/>
</dbReference>
<proteinExistence type="predicted"/>
<comment type="subcellular location">
    <subcellularLocation>
        <location evidence="1">Nucleus</location>
    </subcellularLocation>
</comment>
<dbReference type="CDD" id="cd00067">
    <property type="entry name" value="GAL4"/>
    <property type="match status" value="1"/>
</dbReference>
<dbReference type="SUPFAM" id="SSF57701">
    <property type="entry name" value="Zn2/Cys6 DNA-binding domain"/>
    <property type="match status" value="1"/>
</dbReference>
<dbReference type="Pfam" id="PF00172">
    <property type="entry name" value="Zn_clus"/>
    <property type="match status" value="1"/>
</dbReference>
<dbReference type="PROSITE" id="PS00463">
    <property type="entry name" value="ZN2_CY6_FUNGAL_1"/>
    <property type="match status" value="1"/>
</dbReference>
<organism evidence="7 8">
    <name type="scientific">Collybiopsis confluens</name>
    <dbReference type="NCBI Taxonomy" id="2823264"/>
    <lineage>
        <taxon>Eukaryota</taxon>
        <taxon>Fungi</taxon>
        <taxon>Dikarya</taxon>
        <taxon>Basidiomycota</taxon>
        <taxon>Agaricomycotina</taxon>
        <taxon>Agaricomycetes</taxon>
        <taxon>Agaricomycetidae</taxon>
        <taxon>Agaricales</taxon>
        <taxon>Marasmiineae</taxon>
        <taxon>Omphalotaceae</taxon>
        <taxon>Collybiopsis</taxon>
    </lineage>
</organism>
<dbReference type="OrthoDB" id="2309723at2759"/>
<dbReference type="SMART" id="SM00066">
    <property type="entry name" value="GAL4"/>
    <property type="match status" value="1"/>
</dbReference>
<keyword evidence="5" id="KW-0539">Nucleus</keyword>
<evidence type="ECO:0000256" key="2">
    <source>
        <dbReference type="ARBA" id="ARBA00022723"/>
    </source>
</evidence>
<name>A0A8H5HAC9_9AGAR</name>
<evidence type="ECO:0000256" key="3">
    <source>
        <dbReference type="ARBA" id="ARBA00023015"/>
    </source>
</evidence>
<gene>
    <name evidence="7" type="ORF">D9757_009251</name>
</gene>
<keyword evidence="2" id="KW-0479">Metal-binding</keyword>
<evidence type="ECO:0000256" key="4">
    <source>
        <dbReference type="ARBA" id="ARBA00023163"/>
    </source>
</evidence>
<accession>A0A8H5HAC9</accession>
<keyword evidence="3" id="KW-0805">Transcription regulation</keyword>
<evidence type="ECO:0000313" key="7">
    <source>
        <dbReference type="EMBL" id="KAF5379556.1"/>
    </source>
</evidence>
<dbReference type="Proteomes" id="UP000518752">
    <property type="component" value="Unassembled WGS sequence"/>
</dbReference>
<dbReference type="CDD" id="cd12148">
    <property type="entry name" value="fungal_TF_MHR"/>
    <property type="match status" value="1"/>
</dbReference>
<comment type="caution">
    <text evidence="7">The sequence shown here is derived from an EMBL/GenBank/DDBJ whole genome shotgun (WGS) entry which is preliminary data.</text>
</comment>
<dbReference type="InterPro" id="IPR050815">
    <property type="entry name" value="TF_fung"/>
</dbReference>
<dbReference type="Gene3D" id="4.10.240.10">
    <property type="entry name" value="Zn(2)-C6 fungal-type DNA-binding domain"/>
    <property type="match status" value="1"/>
</dbReference>
<protein>
    <recommendedName>
        <fullName evidence="6">Zn(2)-C6 fungal-type domain-containing protein</fullName>
    </recommendedName>
</protein>
<evidence type="ECO:0000313" key="8">
    <source>
        <dbReference type="Proteomes" id="UP000518752"/>
    </source>
</evidence>
<dbReference type="GO" id="GO:0008270">
    <property type="term" value="F:zinc ion binding"/>
    <property type="evidence" value="ECO:0007669"/>
    <property type="project" value="InterPro"/>
</dbReference>
<dbReference type="PROSITE" id="PS50048">
    <property type="entry name" value="ZN2_CY6_FUNGAL_2"/>
    <property type="match status" value="1"/>
</dbReference>
<evidence type="ECO:0000256" key="1">
    <source>
        <dbReference type="ARBA" id="ARBA00004123"/>
    </source>
</evidence>